<evidence type="ECO:0000313" key="4">
    <source>
        <dbReference type="Proteomes" id="UP000008810"/>
    </source>
</evidence>
<organism evidence="3">
    <name type="scientific">Brachypodium distachyon</name>
    <name type="common">Purple false brome</name>
    <name type="synonym">Trachynia distachya</name>
    <dbReference type="NCBI Taxonomy" id="15368"/>
    <lineage>
        <taxon>Eukaryota</taxon>
        <taxon>Viridiplantae</taxon>
        <taxon>Streptophyta</taxon>
        <taxon>Embryophyta</taxon>
        <taxon>Tracheophyta</taxon>
        <taxon>Spermatophyta</taxon>
        <taxon>Magnoliopsida</taxon>
        <taxon>Liliopsida</taxon>
        <taxon>Poales</taxon>
        <taxon>Poaceae</taxon>
        <taxon>BOP clade</taxon>
        <taxon>Pooideae</taxon>
        <taxon>Stipodae</taxon>
        <taxon>Brachypodieae</taxon>
        <taxon>Brachypodium</taxon>
    </lineage>
</organism>
<dbReference type="EMBL" id="CM000881">
    <property type="protein sequence ID" value="KQK11073.1"/>
    <property type="molecule type" value="Genomic_DNA"/>
</dbReference>
<feature type="transmembrane region" description="Helical" evidence="1">
    <location>
        <begin position="47"/>
        <end position="66"/>
    </location>
</feature>
<evidence type="ECO:0000256" key="1">
    <source>
        <dbReference type="SAM" id="Phobius"/>
    </source>
</evidence>
<keyword evidence="1" id="KW-0472">Membrane</keyword>
<dbReference type="Gramene" id="KQK11073">
    <property type="protein sequence ID" value="KQK11073"/>
    <property type="gene ID" value="BRADI_2g57946v3"/>
</dbReference>
<reference evidence="2" key="2">
    <citation type="submission" date="2017-06" db="EMBL/GenBank/DDBJ databases">
        <title>WGS assembly of Brachypodium distachyon.</title>
        <authorList>
            <consortium name="The International Brachypodium Initiative"/>
            <person name="Lucas S."/>
            <person name="Harmon-Smith M."/>
            <person name="Lail K."/>
            <person name="Tice H."/>
            <person name="Grimwood J."/>
            <person name="Bruce D."/>
            <person name="Barry K."/>
            <person name="Shu S."/>
            <person name="Lindquist E."/>
            <person name="Wang M."/>
            <person name="Pitluck S."/>
            <person name="Vogel J.P."/>
            <person name="Garvin D.F."/>
            <person name="Mockler T.C."/>
            <person name="Schmutz J."/>
            <person name="Rokhsar D."/>
            <person name="Bevan M.W."/>
        </authorList>
    </citation>
    <scope>NUCLEOTIDE SEQUENCE</scope>
    <source>
        <strain evidence="2">Bd21</strain>
    </source>
</reference>
<dbReference type="eggNOG" id="ENOG502R3WK">
    <property type="taxonomic scope" value="Eukaryota"/>
</dbReference>
<dbReference type="EnsemblPlants" id="KQK11073">
    <property type="protein sequence ID" value="KQK11073"/>
    <property type="gene ID" value="BRADI_2g57946v3"/>
</dbReference>
<reference evidence="2 3" key="1">
    <citation type="journal article" date="2010" name="Nature">
        <title>Genome sequencing and analysis of the model grass Brachypodium distachyon.</title>
        <authorList>
            <consortium name="International Brachypodium Initiative"/>
        </authorList>
    </citation>
    <scope>NUCLEOTIDE SEQUENCE [LARGE SCALE GENOMIC DNA]</scope>
    <source>
        <strain evidence="2">Bd21</strain>
        <strain evidence="3">cv. Bd21</strain>
    </source>
</reference>
<protein>
    <submittedName>
        <fullName evidence="2 3">Uncharacterized protein</fullName>
    </submittedName>
</protein>
<keyword evidence="1" id="KW-0812">Transmembrane</keyword>
<sequence length="198" mass="21782">MEPMASMTGVACVFNILSVIIDVMPLFVICFVTTWDSILEYFSLRSFLLGALSNLVLACHVLFILEEAHHQDVLYISVVGLCFGTMFSLLCLLHKVVLHKDSHHVRYWMLGLLVILLIGSSIILYGIDGHLHISEVSVFGKFIYASAIATVTLLNGLPILVAIVSLINTPFGAIQLVVFLHKMFSSSSGTCQHTGRSE</sequence>
<dbReference type="GeneID" id="100823143"/>
<proteinExistence type="predicted"/>
<dbReference type="ExpressionAtlas" id="I1HUB8">
    <property type="expression patterns" value="baseline"/>
</dbReference>
<feature type="transmembrane region" description="Helical" evidence="1">
    <location>
        <begin position="138"/>
        <end position="154"/>
    </location>
</feature>
<evidence type="ECO:0000313" key="3">
    <source>
        <dbReference type="EnsemblPlants" id="KQK11073"/>
    </source>
</evidence>
<accession>I1HUB8</accession>
<feature type="transmembrane region" description="Helical" evidence="1">
    <location>
        <begin position="12"/>
        <end position="35"/>
    </location>
</feature>
<dbReference type="AlphaFoldDB" id="I1HUB8"/>
<keyword evidence="4" id="KW-1185">Reference proteome</keyword>
<evidence type="ECO:0000313" key="2">
    <source>
        <dbReference type="EMBL" id="KQK11073.1"/>
    </source>
</evidence>
<feature type="transmembrane region" description="Helical" evidence="1">
    <location>
        <begin position="73"/>
        <end position="95"/>
    </location>
</feature>
<feature type="transmembrane region" description="Helical" evidence="1">
    <location>
        <begin position="107"/>
        <end position="126"/>
    </location>
</feature>
<gene>
    <name evidence="3" type="primary">LOC100823143</name>
    <name evidence="2" type="ORF">BRADI_2g57946v3</name>
</gene>
<reference evidence="3" key="3">
    <citation type="submission" date="2018-08" db="UniProtKB">
        <authorList>
            <consortium name="EnsemblPlants"/>
        </authorList>
    </citation>
    <scope>IDENTIFICATION</scope>
    <source>
        <strain evidence="3">cv. Bd21</strain>
    </source>
</reference>
<dbReference type="Proteomes" id="UP000008810">
    <property type="component" value="Chromosome 2"/>
</dbReference>
<dbReference type="KEGG" id="bdi:100823143"/>
<keyword evidence="1" id="KW-1133">Transmembrane helix</keyword>
<name>I1HUB8_BRADI</name>
<dbReference type="RefSeq" id="XP_003564864.1">
    <property type="nucleotide sequence ID" value="XM_003564816.4"/>
</dbReference>
<dbReference type="HOGENOM" id="CLU_1512653_0_0_1"/>